<dbReference type="Proteomes" id="UP000019276">
    <property type="component" value="Unassembled WGS sequence"/>
</dbReference>
<dbReference type="InterPro" id="IPR009948">
    <property type="entry name" value="Syd"/>
</dbReference>
<keyword evidence="5" id="KW-1185">Reference proteome</keyword>
<dbReference type="CDD" id="cd16323">
    <property type="entry name" value="Syd"/>
    <property type="match status" value="1"/>
</dbReference>
<dbReference type="eggNOG" id="ENOG502ZCMR">
    <property type="taxonomic scope" value="Bacteria"/>
</dbReference>
<evidence type="ECO:0000256" key="1">
    <source>
        <dbReference type="ARBA" id="ARBA00022475"/>
    </source>
</evidence>
<dbReference type="NCBIfam" id="NF003439">
    <property type="entry name" value="PRK04968.1"/>
    <property type="match status" value="1"/>
</dbReference>
<sequence>MSVQIDDALKQFFTLKQDNQQWVEYDCEWTSPCVNKVDEAQGLCSWQPIQREQSVNLDNINQALSLELHPDVVAFYCSFFAPTLDAEFAGNQLNLIQAWNAQDFTILQENIIGHLLMKQKLKQAPTVFIAATDDDQYIISVDNQTGAVMLEMVGRNPQRQLADSLASFILQLS</sequence>
<proteinExistence type="predicted"/>
<organism evidence="4 5">
    <name type="scientific">Catenovulum agarivorans DS-2</name>
    <dbReference type="NCBI Taxonomy" id="1328313"/>
    <lineage>
        <taxon>Bacteria</taxon>
        <taxon>Pseudomonadati</taxon>
        <taxon>Pseudomonadota</taxon>
        <taxon>Gammaproteobacteria</taxon>
        <taxon>Alteromonadales</taxon>
        <taxon>Alteromonadaceae</taxon>
        <taxon>Catenovulum</taxon>
    </lineage>
</organism>
<dbReference type="GO" id="GO:0009898">
    <property type="term" value="C:cytoplasmic side of plasma membrane"/>
    <property type="evidence" value="ECO:0007669"/>
    <property type="project" value="InterPro"/>
</dbReference>
<dbReference type="Gene3D" id="3.40.1580.20">
    <property type="entry name" value="Syd protein"/>
    <property type="match status" value="1"/>
</dbReference>
<gene>
    <name evidence="4" type="ORF">DS2_02053</name>
</gene>
<dbReference type="InterPro" id="IPR038228">
    <property type="entry name" value="Syd_sf"/>
</dbReference>
<keyword evidence="3" id="KW-0472">Membrane</keyword>
<dbReference type="OrthoDB" id="5599437at2"/>
<accession>W7QW12</accession>
<dbReference type="STRING" id="1328313.DS2_02053"/>
<protein>
    <submittedName>
        <fullName evidence="4">SecY interacting protein Syd</fullName>
    </submittedName>
</protein>
<keyword evidence="2" id="KW-0997">Cell inner membrane</keyword>
<dbReference type="PATRIC" id="fig|1328313.3.peg.427"/>
<dbReference type="AlphaFoldDB" id="W7QW12"/>
<evidence type="ECO:0000313" key="4">
    <source>
        <dbReference type="EMBL" id="EWH11928.1"/>
    </source>
</evidence>
<comment type="caution">
    <text evidence="4">The sequence shown here is derived from an EMBL/GenBank/DDBJ whole genome shotgun (WGS) entry which is preliminary data.</text>
</comment>
<dbReference type="RefSeq" id="WP_035012951.1">
    <property type="nucleotide sequence ID" value="NZ_ARZY01000002.1"/>
</dbReference>
<reference evidence="4 5" key="1">
    <citation type="journal article" date="2014" name="Genome Announc.">
        <title>Draft Genome Sequence of the Agar-Degrading Bacterium Catenovulum sp. Strain DS-2, Isolated from Intestines of Haliotis diversicolor.</title>
        <authorList>
            <person name="Shan D."/>
            <person name="Li X."/>
            <person name="Gu Z."/>
            <person name="Wei G."/>
            <person name="Gao Z."/>
            <person name="Shao Z."/>
        </authorList>
    </citation>
    <scope>NUCLEOTIDE SEQUENCE [LARGE SCALE GENOMIC DNA]</scope>
    <source>
        <strain evidence="4 5">DS-2</strain>
    </source>
</reference>
<evidence type="ECO:0000256" key="3">
    <source>
        <dbReference type="ARBA" id="ARBA00023136"/>
    </source>
</evidence>
<dbReference type="EMBL" id="ARZY01000002">
    <property type="protein sequence ID" value="EWH11928.1"/>
    <property type="molecule type" value="Genomic_DNA"/>
</dbReference>
<evidence type="ECO:0000313" key="5">
    <source>
        <dbReference type="Proteomes" id="UP000019276"/>
    </source>
</evidence>
<name>W7QW12_9ALTE</name>
<keyword evidence="1" id="KW-1003">Cell membrane</keyword>
<dbReference type="Pfam" id="PF07348">
    <property type="entry name" value="Syd"/>
    <property type="match status" value="1"/>
</dbReference>
<evidence type="ECO:0000256" key="2">
    <source>
        <dbReference type="ARBA" id="ARBA00022519"/>
    </source>
</evidence>